<dbReference type="Gene3D" id="3.40.50.2300">
    <property type="match status" value="1"/>
</dbReference>
<evidence type="ECO:0000256" key="2">
    <source>
        <dbReference type="ARBA" id="ARBA00023012"/>
    </source>
</evidence>
<sequence length="232" mass="26847">MKRPIKVLIIEDDSNIVELIQLYMDKIGFSSISASDGEEGLELFYNESPDCILLDIMLPKMNGWEVCKEIRLIDKQVPIIMLTGKGETYDIIQGLDIGADDYVVKPFDPNELTARIKTVLRRTILSDSEKDELHFDNIVINMKEYRVLINKKQVLMAPKEMELFYYLAMNPNQVLTRQQLLDRVWGYEFDGDPRTVDVHIKRIRDKLAAHQADWSVATIRGVGYRFEVKSFA</sequence>
<dbReference type="InterPro" id="IPR036388">
    <property type="entry name" value="WH-like_DNA-bd_sf"/>
</dbReference>
<dbReference type="PANTHER" id="PTHR48111:SF21">
    <property type="entry name" value="DNA-BINDING DUAL MASTER TRANSCRIPTIONAL REGULATOR RPAA"/>
    <property type="match status" value="1"/>
</dbReference>
<evidence type="ECO:0000256" key="5">
    <source>
        <dbReference type="ARBA" id="ARBA00023163"/>
    </source>
</evidence>
<proteinExistence type="predicted"/>
<evidence type="ECO:0000256" key="3">
    <source>
        <dbReference type="ARBA" id="ARBA00023015"/>
    </source>
</evidence>
<keyword evidence="3" id="KW-0805">Transcription regulation</keyword>
<dbReference type="SMART" id="SM00448">
    <property type="entry name" value="REC"/>
    <property type="match status" value="1"/>
</dbReference>
<evidence type="ECO:0000259" key="9">
    <source>
        <dbReference type="PROSITE" id="PS51755"/>
    </source>
</evidence>
<dbReference type="PANTHER" id="PTHR48111">
    <property type="entry name" value="REGULATOR OF RPOS"/>
    <property type="match status" value="1"/>
</dbReference>
<dbReference type="RefSeq" id="WP_379599068.1">
    <property type="nucleotide sequence ID" value="NZ_JBHUDE010000161.1"/>
</dbReference>
<evidence type="ECO:0000256" key="7">
    <source>
        <dbReference type="PROSITE-ProRule" id="PRU01091"/>
    </source>
</evidence>
<evidence type="ECO:0000256" key="4">
    <source>
        <dbReference type="ARBA" id="ARBA00023125"/>
    </source>
</evidence>
<dbReference type="Proteomes" id="UP001597221">
    <property type="component" value="Unassembled WGS sequence"/>
</dbReference>
<keyword evidence="2" id="KW-0902">Two-component regulatory system</keyword>
<dbReference type="EMBL" id="JBHUDE010000161">
    <property type="protein sequence ID" value="MFD1609654.1"/>
    <property type="molecule type" value="Genomic_DNA"/>
</dbReference>
<organism evidence="10 11">
    <name type="scientific">Oceanobacillus luteolus</name>
    <dbReference type="NCBI Taxonomy" id="1274358"/>
    <lineage>
        <taxon>Bacteria</taxon>
        <taxon>Bacillati</taxon>
        <taxon>Bacillota</taxon>
        <taxon>Bacilli</taxon>
        <taxon>Bacillales</taxon>
        <taxon>Bacillaceae</taxon>
        <taxon>Oceanobacillus</taxon>
    </lineage>
</organism>
<accession>A0ABW4HVH5</accession>
<dbReference type="SUPFAM" id="SSF52172">
    <property type="entry name" value="CheY-like"/>
    <property type="match status" value="1"/>
</dbReference>
<keyword evidence="1 6" id="KW-0597">Phosphoprotein</keyword>
<evidence type="ECO:0000313" key="11">
    <source>
        <dbReference type="Proteomes" id="UP001597221"/>
    </source>
</evidence>
<feature type="DNA-binding region" description="OmpR/PhoB-type" evidence="7">
    <location>
        <begin position="130"/>
        <end position="228"/>
    </location>
</feature>
<name>A0ABW4HVH5_9BACI</name>
<dbReference type="InterPro" id="IPR001789">
    <property type="entry name" value="Sig_transdc_resp-reg_receiver"/>
</dbReference>
<evidence type="ECO:0000256" key="1">
    <source>
        <dbReference type="ARBA" id="ARBA00022553"/>
    </source>
</evidence>
<dbReference type="InterPro" id="IPR011006">
    <property type="entry name" value="CheY-like_superfamily"/>
</dbReference>
<keyword evidence="11" id="KW-1185">Reference proteome</keyword>
<dbReference type="InterPro" id="IPR001867">
    <property type="entry name" value="OmpR/PhoB-type_DNA-bd"/>
</dbReference>
<dbReference type="Gene3D" id="6.10.250.690">
    <property type="match status" value="1"/>
</dbReference>
<dbReference type="Pfam" id="PF00072">
    <property type="entry name" value="Response_reg"/>
    <property type="match status" value="1"/>
</dbReference>
<feature type="domain" description="Response regulatory" evidence="8">
    <location>
        <begin position="6"/>
        <end position="120"/>
    </location>
</feature>
<evidence type="ECO:0000259" key="8">
    <source>
        <dbReference type="PROSITE" id="PS50110"/>
    </source>
</evidence>
<feature type="modified residue" description="4-aspartylphosphate" evidence="6">
    <location>
        <position position="55"/>
    </location>
</feature>
<protein>
    <submittedName>
        <fullName evidence="10">Response regulator transcription factor</fullName>
    </submittedName>
</protein>
<gene>
    <name evidence="10" type="ORF">ACFSBH_18710</name>
</gene>
<evidence type="ECO:0000313" key="10">
    <source>
        <dbReference type="EMBL" id="MFD1609654.1"/>
    </source>
</evidence>
<dbReference type="PROSITE" id="PS51755">
    <property type="entry name" value="OMPR_PHOB"/>
    <property type="match status" value="1"/>
</dbReference>
<dbReference type="CDD" id="cd00383">
    <property type="entry name" value="trans_reg_C"/>
    <property type="match status" value="1"/>
</dbReference>
<keyword evidence="4 7" id="KW-0238">DNA-binding</keyword>
<reference evidence="11" key="1">
    <citation type="journal article" date="2019" name="Int. J. Syst. Evol. Microbiol.">
        <title>The Global Catalogue of Microorganisms (GCM) 10K type strain sequencing project: providing services to taxonomists for standard genome sequencing and annotation.</title>
        <authorList>
            <consortium name="The Broad Institute Genomics Platform"/>
            <consortium name="The Broad Institute Genome Sequencing Center for Infectious Disease"/>
            <person name="Wu L."/>
            <person name="Ma J."/>
        </authorList>
    </citation>
    <scope>NUCLEOTIDE SEQUENCE [LARGE SCALE GENOMIC DNA]</scope>
    <source>
        <strain evidence="11">CGMCC 1.12376</strain>
    </source>
</reference>
<keyword evidence="5" id="KW-0804">Transcription</keyword>
<dbReference type="Gene3D" id="1.10.10.10">
    <property type="entry name" value="Winged helix-like DNA-binding domain superfamily/Winged helix DNA-binding domain"/>
    <property type="match status" value="1"/>
</dbReference>
<dbReference type="Pfam" id="PF00486">
    <property type="entry name" value="Trans_reg_C"/>
    <property type="match status" value="1"/>
</dbReference>
<dbReference type="CDD" id="cd17574">
    <property type="entry name" value="REC_OmpR"/>
    <property type="match status" value="1"/>
</dbReference>
<feature type="domain" description="OmpR/PhoB-type" evidence="9">
    <location>
        <begin position="130"/>
        <end position="228"/>
    </location>
</feature>
<dbReference type="SMART" id="SM00862">
    <property type="entry name" value="Trans_reg_C"/>
    <property type="match status" value="1"/>
</dbReference>
<evidence type="ECO:0000256" key="6">
    <source>
        <dbReference type="PROSITE-ProRule" id="PRU00169"/>
    </source>
</evidence>
<comment type="caution">
    <text evidence="10">The sequence shown here is derived from an EMBL/GenBank/DDBJ whole genome shotgun (WGS) entry which is preliminary data.</text>
</comment>
<dbReference type="InterPro" id="IPR039420">
    <property type="entry name" value="WalR-like"/>
</dbReference>
<dbReference type="PROSITE" id="PS50110">
    <property type="entry name" value="RESPONSE_REGULATORY"/>
    <property type="match status" value="1"/>
</dbReference>